<dbReference type="EMBL" id="JAWJZY010000001">
    <property type="protein sequence ID" value="MEE8657880.1"/>
    <property type="molecule type" value="Genomic_DNA"/>
</dbReference>
<comment type="caution">
    <text evidence="3">The sequence shown here is derived from an EMBL/GenBank/DDBJ whole genome shotgun (WGS) entry which is preliminary data.</text>
</comment>
<dbReference type="InterPro" id="IPR011250">
    <property type="entry name" value="OMP/PagP_B-barrel"/>
</dbReference>
<dbReference type="InterPro" id="IPR036737">
    <property type="entry name" value="OmpA-like_sf"/>
</dbReference>
<sequence>MATRTRHDKPNGSCAVKTLSFACGKRASMSRRHRLAGPALGLILSIGSICVAKAQPVTGLYINGEGGATFNQDQVNRGSPSFPVGRDKYDVGAAGLGSVGWGFGNGFRVEVEGNYRDSNLGYYRSNHGSPVTSGGQKVYGAMANALFDMDLGKNWIFPYFGAGIGYAWQRSDFDIAIPSLGYNQHVGGTFGNFAYQAIFGLAFPVPHAPGLSLTTEYRFMTMLGPQSHHGRANGVLTDAGYMPGAVAAGNRSTTTYFNHSAMLGLRYEFNPPPPPAPHIDTPIQAPGPAPARTYLVFFDWDKADLSNRARAVIEAAAQNASNVGETRIKVNGYTDNSAGHPGARGKAYNMQLSLRRARAVKSELIRDGVAEGTIETRGFGDADPLVRTKPNTREPQNRRVAIILD</sequence>
<evidence type="ECO:0000259" key="2">
    <source>
        <dbReference type="PROSITE" id="PS51123"/>
    </source>
</evidence>
<keyword evidence="1" id="KW-0472">Membrane</keyword>
<dbReference type="PROSITE" id="PS51123">
    <property type="entry name" value="OMPA_2"/>
    <property type="match status" value="1"/>
</dbReference>
<reference evidence="3 4" key="1">
    <citation type="submission" date="2023-10" db="EMBL/GenBank/DDBJ databases">
        <title>Sorlinia euscelidii gen. nov., sp. nov., an acetic acid bacteria isolated from the gut of Euscelidius variegatus emitter.</title>
        <authorList>
            <person name="Michoud G."/>
            <person name="Marasco R."/>
            <person name="Seferji K."/>
            <person name="Gonella E."/>
            <person name="Garuglieri E."/>
            <person name="Alma A."/>
            <person name="Mapelli F."/>
            <person name="Borin S."/>
            <person name="Daffonchio D."/>
            <person name="Crotti E."/>
        </authorList>
    </citation>
    <scope>NUCLEOTIDE SEQUENCE [LARGE SCALE GENOMIC DNA]</scope>
    <source>
        <strain evidence="3 4">EV16P</strain>
    </source>
</reference>
<dbReference type="PANTHER" id="PTHR30329">
    <property type="entry name" value="STATOR ELEMENT OF FLAGELLAR MOTOR COMPLEX"/>
    <property type="match status" value="1"/>
</dbReference>
<dbReference type="PANTHER" id="PTHR30329:SF21">
    <property type="entry name" value="LIPOPROTEIN YIAD-RELATED"/>
    <property type="match status" value="1"/>
</dbReference>
<keyword evidence="4" id="KW-1185">Reference proteome</keyword>
<name>A0ABU7U0B5_9PROT</name>
<feature type="domain" description="OmpA-like" evidence="2">
    <location>
        <begin position="285"/>
        <end position="405"/>
    </location>
</feature>
<accession>A0ABU7U0B5</accession>
<organism evidence="3 4">
    <name type="scientific">Sorlinia euscelidii</name>
    <dbReference type="NCBI Taxonomy" id="3081148"/>
    <lineage>
        <taxon>Bacteria</taxon>
        <taxon>Pseudomonadati</taxon>
        <taxon>Pseudomonadota</taxon>
        <taxon>Alphaproteobacteria</taxon>
        <taxon>Acetobacterales</taxon>
        <taxon>Acetobacteraceae</taxon>
        <taxon>Sorlinia</taxon>
    </lineage>
</organism>
<evidence type="ECO:0000256" key="1">
    <source>
        <dbReference type="PROSITE-ProRule" id="PRU00473"/>
    </source>
</evidence>
<evidence type="ECO:0000313" key="4">
    <source>
        <dbReference type="Proteomes" id="UP001312908"/>
    </source>
</evidence>
<dbReference type="Proteomes" id="UP001312908">
    <property type="component" value="Unassembled WGS sequence"/>
</dbReference>
<dbReference type="Pfam" id="PF00691">
    <property type="entry name" value="OmpA"/>
    <property type="match status" value="1"/>
</dbReference>
<gene>
    <name evidence="3" type="ORF">DOFOFD_02470</name>
</gene>
<proteinExistence type="predicted"/>
<dbReference type="SUPFAM" id="SSF56925">
    <property type="entry name" value="OMPA-like"/>
    <property type="match status" value="1"/>
</dbReference>
<dbReference type="CDD" id="cd07185">
    <property type="entry name" value="OmpA_C-like"/>
    <property type="match status" value="1"/>
</dbReference>
<evidence type="ECO:0000313" key="3">
    <source>
        <dbReference type="EMBL" id="MEE8657880.1"/>
    </source>
</evidence>
<protein>
    <submittedName>
        <fullName evidence="3">OmpA-like domain-containing protein</fullName>
    </submittedName>
</protein>
<dbReference type="Gene3D" id="2.40.160.20">
    <property type="match status" value="1"/>
</dbReference>
<dbReference type="Gene3D" id="3.30.1330.60">
    <property type="entry name" value="OmpA-like domain"/>
    <property type="match status" value="1"/>
</dbReference>
<dbReference type="SUPFAM" id="SSF103088">
    <property type="entry name" value="OmpA-like"/>
    <property type="match status" value="1"/>
</dbReference>
<dbReference type="InterPro" id="IPR006665">
    <property type="entry name" value="OmpA-like"/>
</dbReference>
<dbReference type="InterPro" id="IPR050330">
    <property type="entry name" value="Bact_OuterMem_StrucFunc"/>
</dbReference>